<dbReference type="AlphaFoldDB" id="A0A5A9PSF1"/>
<sequence>MEGKKEKMKRGNSKNGRDDQGLDEHQWCDTGAAPHPDRNLTADSAPQNLEESVGCTRSSAVYHVLKSSNYIGRFASKKGLQCIGMFEQGIIFNSDIQLWKKVRTYFTKALSGPGLQKSVEMSVSATNKQLDLLYEFTDPSGHVDVLNLLRCIVVDVSNRLFLGIPLNEKDLLLKIHRYFSTWQTVLIQPDLFFRLNIVSKQHHLAAKELQDEMENLVEKKRQVINNTEKLDDMDFATELIFAQNHGELSANDVRQCVLEMVIAAPDTLSISLFFMLLLLKQNSGVEEQIVREIETQIGDRDVQSADLQNLCILERFIKESLRFHPVVDFIMRRALDDDYIDGYRVAKGTNLILNIGRMHKSEFFQRPNEFSLDNFENNVSTLVYMTWATISLLKLIWVSSQVPSRYFQPFGCGPRACVGKHIAMVMTKAVLVTLLSRFTVCPRQGCTVNTIKQTNNLSMQPVEEDPDSLAMRFIPRIQKAYSGEMMNDHNIQTDMQLDTKKIQAGAKRLKEVIRNHRWISKWSPAFLKSHDQWCVAILR</sequence>
<evidence type="ECO:0000256" key="19">
    <source>
        <dbReference type="SAM" id="MobiDB-lite"/>
    </source>
</evidence>
<dbReference type="PANTHER" id="PTHR24291:SF199">
    <property type="entry name" value="CYTOCHROME P450, FAMILY 19, SUBFAMILY A, POLYPEPTIDE 1B ISOFORM X1"/>
    <property type="match status" value="1"/>
</dbReference>
<dbReference type="EMBL" id="SOYY01000002">
    <property type="protein sequence ID" value="KAA0724675.1"/>
    <property type="molecule type" value="Genomic_DNA"/>
</dbReference>
<evidence type="ECO:0000256" key="11">
    <source>
        <dbReference type="ARBA" id="ARBA00038885"/>
    </source>
</evidence>
<dbReference type="PANTHER" id="PTHR24291">
    <property type="entry name" value="CYTOCHROME P450 FAMILY 4"/>
    <property type="match status" value="1"/>
</dbReference>
<feature type="coiled-coil region" evidence="18">
    <location>
        <begin position="199"/>
        <end position="230"/>
    </location>
</feature>
<comment type="catalytic activity">
    <reaction evidence="14">
        <text>testosterone + 3 reduced [NADPH--hemoprotein reductase] + 3 O2 = 17beta-estradiol + formate + 3 oxidized [NADPH--hemoprotein reductase] + 4 H2O + 4 H(+)</text>
        <dbReference type="Rhea" id="RHEA:38191"/>
        <dbReference type="Rhea" id="RHEA-COMP:11964"/>
        <dbReference type="Rhea" id="RHEA-COMP:11965"/>
        <dbReference type="ChEBI" id="CHEBI:15377"/>
        <dbReference type="ChEBI" id="CHEBI:15378"/>
        <dbReference type="ChEBI" id="CHEBI:15379"/>
        <dbReference type="ChEBI" id="CHEBI:15740"/>
        <dbReference type="ChEBI" id="CHEBI:16469"/>
        <dbReference type="ChEBI" id="CHEBI:17347"/>
        <dbReference type="ChEBI" id="CHEBI:57618"/>
        <dbReference type="ChEBI" id="CHEBI:58210"/>
        <dbReference type="EC" id="1.14.14.14"/>
    </reaction>
</comment>
<dbReference type="PROSITE" id="PS00086">
    <property type="entry name" value="CYTOCHROME_P450"/>
    <property type="match status" value="1"/>
</dbReference>
<evidence type="ECO:0000256" key="8">
    <source>
        <dbReference type="ARBA" id="ARBA00023033"/>
    </source>
</evidence>
<dbReference type="GO" id="GO:0005783">
    <property type="term" value="C:endoplasmic reticulum"/>
    <property type="evidence" value="ECO:0007669"/>
    <property type="project" value="TreeGrafter"/>
</dbReference>
<comment type="function">
    <text evidence="10">Catalyzes the formation of aromatic C18 estrogens from C19 androgens.</text>
</comment>
<dbReference type="GO" id="GO:0008585">
    <property type="term" value="P:female gonad development"/>
    <property type="evidence" value="ECO:0007669"/>
    <property type="project" value="TreeGrafter"/>
</dbReference>
<feature type="binding site" description="axial binding residue" evidence="16">
    <location>
        <position position="417"/>
    </location>
    <ligand>
        <name>heme</name>
        <dbReference type="ChEBI" id="CHEBI:30413"/>
    </ligand>
    <ligandPart>
        <name>Fe</name>
        <dbReference type="ChEBI" id="CHEBI:18248"/>
    </ligandPart>
</feature>
<feature type="compositionally biased region" description="Basic and acidic residues" evidence="19">
    <location>
        <begin position="15"/>
        <end position="27"/>
    </location>
</feature>
<comment type="subcellular location">
    <subcellularLocation>
        <location evidence="2">Membrane</location>
        <topology evidence="2">Peripheral membrane protein</topology>
    </subcellularLocation>
</comment>
<keyword evidence="7 16" id="KW-0408">Iron</keyword>
<evidence type="ECO:0000256" key="18">
    <source>
        <dbReference type="SAM" id="Coils"/>
    </source>
</evidence>
<comment type="similarity">
    <text evidence="3 17">Belongs to the cytochrome P450 family.</text>
</comment>
<feature type="region of interest" description="Disordered" evidence="19">
    <location>
        <begin position="1"/>
        <end position="49"/>
    </location>
</feature>
<comment type="cofactor">
    <cofactor evidence="1 16">
        <name>heme</name>
        <dbReference type="ChEBI" id="CHEBI:30413"/>
    </cofactor>
</comment>
<keyword evidence="4 16" id="KW-0349">Heme</keyword>
<dbReference type="InterPro" id="IPR050196">
    <property type="entry name" value="Cytochrome_P450_Monoox"/>
</dbReference>
<dbReference type="Pfam" id="PF00067">
    <property type="entry name" value="p450"/>
    <property type="match status" value="1"/>
</dbReference>
<evidence type="ECO:0000256" key="6">
    <source>
        <dbReference type="ARBA" id="ARBA00023002"/>
    </source>
</evidence>
<dbReference type="InterPro" id="IPR002401">
    <property type="entry name" value="Cyt_P450_E_grp-I"/>
</dbReference>
<dbReference type="GO" id="GO:0070330">
    <property type="term" value="F:aromatase activity"/>
    <property type="evidence" value="ECO:0007669"/>
    <property type="project" value="UniProtKB-EC"/>
</dbReference>
<evidence type="ECO:0000256" key="10">
    <source>
        <dbReference type="ARBA" id="ARBA00037202"/>
    </source>
</evidence>
<evidence type="ECO:0000256" key="2">
    <source>
        <dbReference type="ARBA" id="ARBA00004170"/>
    </source>
</evidence>
<reference evidence="20 21" key="1">
    <citation type="journal article" date="2019" name="Mol. Ecol. Resour.">
        <title>Chromosome-level genome assembly of Triplophysa tibetana, a fish adapted to the harsh high-altitude environment of the Tibetan Plateau.</title>
        <authorList>
            <person name="Yang X."/>
            <person name="Liu H."/>
            <person name="Ma Z."/>
            <person name="Zou Y."/>
            <person name="Zou M."/>
            <person name="Mao Y."/>
            <person name="Li X."/>
            <person name="Wang H."/>
            <person name="Chen T."/>
            <person name="Wang W."/>
            <person name="Yang R."/>
        </authorList>
    </citation>
    <scope>NUCLEOTIDE SEQUENCE [LARGE SCALE GENOMIC DNA]</scope>
    <source>
        <strain evidence="20">TTIB1903HZAU</strain>
        <tissue evidence="20">Muscle</tissue>
    </source>
</reference>
<dbReference type="GO" id="GO:0020037">
    <property type="term" value="F:heme binding"/>
    <property type="evidence" value="ECO:0007669"/>
    <property type="project" value="InterPro"/>
</dbReference>
<evidence type="ECO:0000256" key="4">
    <source>
        <dbReference type="ARBA" id="ARBA00022617"/>
    </source>
</evidence>
<evidence type="ECO:0000256" key="3">
    <source>
        <dbReference type="ARBA" id="ARBA00010617"/>
    </source>
</evidence>
<evidence type="ECO:0000256" key="12">
    <source>
        <dbReference type="ARBA" id="ARBA00042499"/>
    </source>
</evidence>
<evidence type="ECO:0000313" key="20">
    <source>
        <dbReference type="EMBL" id="KAA0724675.1"/>
    </source>
</evidence>
<comment type="catalytic activity">
    <reaction evidence="15">
        <text>androst-4-ene-3,17-dione + 3 reduced [NADPH--hemoprotein reductase] + 3 O2 = estrone + formate + 3 oxidized [NADPH--hemoprotein reductase] + 4 H2O + 4 H(+)</text>
        <dbReference type="Rhea" id="RHEA:38195"/>
        <dbReference type="Rhea" id="RHEA-COMP:11964"/>
        <dbReference type="Rhea" id="RHEA-COMP:11965"/>
        <dbReference type="ChEBI" id="CHEBI:15377"/>
        <dbReference type="ChEBI" id="CHEBI:15378"/>
        <dbReference type="ChEBI" id="CHEBI:15379"/>
        <dbReference type="ChEBI" id="CHEBI:15740"/>
        <dbReference type="ChEBI" id="CHEBI:16422"/>
        <dbReference type="ChEBI" id="CHEBI:17263"/>
        <dbReference type="ChEBI" id="CHEBI:57618"/>
        <dbReference type="ChEBI" id="CHEBI:58210"/>
        <dbReference type="EC" id="1.14.14.14"/>
    </reaction>
</comment>
<dbReference type="CDD" id="cd20616">
    <property type="entry name" value="CYP19A1"/>
    <property type="match status" value="1"/>
</dbReference>
<name>A0A5A9PSF1_9TELE</name>
<evidence type="ECO:0000256" key="13">
    <source>
        <dbReference type="ARBA" id="ARBA00043174"/>
    </source>
</evidence>
<evidence type="ECO:0000256" key="16">
    <source>
        <dbReference type="PIRSR" id="PIRSR602401-1"/>
    </source>
</evidence>
<evidence type="ECO:0000256" key="14">
    <source>
        <dbReference type="ARBA" id="ARBA00047938"/>
    </source>
</evidence>
<keyword evidence="18" id="KW-0175">Coiled coil</keyword>
<keyword evidence="21" id="KW-1185">Reference proteome</keyword>
<comment type="caution">
    <text evidence="20">The sequence shown here is derived from an EMBL/GenBank/DDBJ whole genome shotgun (WGS) entry which is preliminary data.</text>
</comment>
<accession>A0A5A9PSF1</accession>
<protein>
    <recommendedName>
        <fullName evidence="11">aromatase</fullName>
        <ecNumber evidence="11">1.14.14.14</ecNumber>
    </recommendedName>
    <alternativeName>
        <fullName evidence="13">Cytochrome P-450AROM</fullName>
    </alternativeName>
    <alternativeName>
        <fullName evidence="12">Estrogen synthase</fullName>
    </alternativeName>
</protein>
<dbReference type="Gene3D" id="1.10.630.10">
    <property type="entry name" value="Cytochrome P450"/>
    <property type="match status" value="1"/>
</dbReference>
<evidence type="ECO:0000256" key="15">
    <source>
        <dbReference type="ARBA" id="ARBA00048642"/>
    </source>
</evidence>
<organism evidence="20 21">
    <name type="scientific">Triplophysa tibetana</name>
    <dbReference type="NCBI Taxonomy" id="1572043"/>
    <lineage>
        <taxon>Eukaryota</taxon>
        <taxon>Metazoa</taxon>
        <taxon>Chordata</taxon>
        <taxon>Craniata</taxon>
        <taxon>Vertebrata</taxon>
        <taxon>Euteleostomi</taxon>
        <taxon>Actinopterygii</taxon>
        <taxon>Neopterygii</taxon>
        <taxon>Teleostei</taxon>
        <taxon>Ostariophysi</taxon>
        <taxon>Cypriniformes</taxon>
        <taxon>Nemacheilidae</taxon>
        <taxon>Triplophysa</taxon>
    </lineage>
</organism>
<dbReference type="InterPro" id="IPR001128">
    <property type="entry name" value="Cyt_P450"/>
</dbReference>
<dbReference type="InterPro" id="IPR017972">
    <property type="entry name" value="Cyt_P450_CS"/>
</dbReference>
<dbReference type="GO" id="GO:0016020">
    <property type="term" value="C:membrane"/>
    <property type="evidence" value="ECO:0007669"/>
    <property type="project" value="UniProtKB-SubCell"/>
</dbReference>
<keyword evidence="5 16" id="KW-0479">Metal-binding</keyword>
<dbReference type="FunFam" id="1.10.630.10:FF:000032">
    <property type="entry name" value="Cytochrome P450 aromatase"/>
    <property type="match status" value="1"/>
</dbReference>
<keyword evidence="9" id="KW-0472">Membrane</keyword>
<keyword evidence="8 17" id="KW-0503">Monooxygenase</keyword>
<dbReference type="EC" id="1.14.14.14" evidence="11"/>
<dbReference type="GO" id="GO:0032355">
    <property type="term" value="P:response to estradiol"/>
    <property type="evidence" value="ECO:0007669"/>
    <property type="project" value="TreeGrafter"/>
</dbReference>
<evidence type="ECO:0000256" key="1">
    <source>
        <dbReference type="ARBA" id="ARBA00001971"/>
    </source>
</evidence>
<evidence type="ECO:0000256" key="5">
    <source>
        <dbReference type="ARBA" id="ARBA00022723"/>
    </source>
</evidence>
<proteinExistence type="inferred from homology"/>
<dbReference type="SUPFAM" id="SSF48264">
    <property type="entry name" value="Cytochrome P450"/>
    <property type="match status" value="1"/>
</dbReference>
<dbReference type="GO" id="GO:0005506">
    <property type="term" value="F:iron ion binding"/>
    <property type="evidence" value="ECO:0007669"/>
    <property type="project" value="InterPro"/>
</dbReference>
<evidence type="ECO:0000256" key="7">
    <source>
        <dbReference type="ARBA" id="ARBA00023004"/>
    </source>
</evidence>
<evidence type="ECO:0000256" key="17">
    <source>
        <dbReference type="RuleBase" id="RU000461"/>
    </source>
</evidence>
<dbReference type="PRINTS" id="PR00385">
    <property type="entry name" value="P450"/>
</dbReference>
<dbReference type="InterPro" id="IPR036396">
    <property type="entry name" value="Cyt_P450_sf"/>
</dbReference>
<evidence type="ECO:0000313" key="21">
    <source>
        <dbReference type="Proteomes" id="UP000324632"/>
    </source>
</evidence>
<gene>
    <name evidence="20" type="ORF">E1301_Tti015288</name>
</gene>
<evidence type="ECO:0000256" key="9">
    <source>
        <dbReference type="ARBA" id="ARBA00023136"/>
    </source>
</evidence>
<dbReference type="PRINTS" id="PR00463">
    <property type="entry name" value="EP450I"/>
</dbReference>
<keyword evidence="6 17" id="KW-0560">Oxidoreductase</keyword>
<feature type="compositionally biased region" description="Basic residues" evidence="19">
    <location>
        <begin position="1"/>
        <end position="12"/>
    </location>
</feature>
<dbReference type="Proteomes" id="UP000324632">
    <property type="component" value="Chromosome 2"/>
</dbReference>